<accession>A0A1H5XXK8</accession>
<proteinExistence type="predicted"/>
<evidence type="ECO:0000259" key="5">
    <source>
        <dbReference type="PROSITE" id="PS50932"/>
    </source>
</evidence>
<dbReference type="InterPro" id="IPR010982">
    <property type="entry name" value="Lambda_DNA-bd_dom_sf"/>
</dbReference>
<keyword evidence="3" id="KW-0238">DNA-binding</keyword>
<evidence type="ECO:0000256" key="2">
    <source>
        <dbReference type="ARBA" id="ARBA00023015"/>
    </source>
</evidence>
<dbReference type="AlphaFoldDB" id="A0A1H5XXK8"/>
<dbReference type="EMBL" id="FNUK01000042">
    <property type="protein sequence ID" value="SEG16352.1"/>
    <property type="molecule type" value="Genomic_DNA"/>
</dbReference>
<dbReference type="CDD" id="cd01392">
    <property type="entry name" value="HTH_LacI"/>
    <property type="match status" value="1"/>
</dbReference>
<evidence type="ECO:0000256" key="3">
    <source>
        <dbReference type="ARBA" id="ARBA00023125"/>
    </source>
</evidence>
<evidence type="ECO:0000256" key="1">
    <source>
        <dbReference type="ARBA" id="ARBA00022491"/>
    </source>
</evidence>
<keyword evidence="7" id="KW-1185">Reference proteome</keyword>
<dbReference type="GO" id="GO:0003700">
    <property type="term" value="F:DNA-binding transcription factor activity"/>
    <property type="evidence" value="ECO:0007669"/>
    <property type="project" value="TreeGrafter"/>
</dbReference>
<dbReference type="InterPro" id="IPR046335">
    <property type="entry name" value="LacI/GalR-like_sensor"/>
</dbReference>
<organism evidence="6 7">
    <name type="scientific">Caloramator fervidus</name>
    <dbReference type="NCBI Taxonomy" id="29344"/>
    <lineage>
        <taxon>Bacteria</taxon>
        <taxon>Bacillati</taxon>
        <taxon>Bacillota</taxon>
        <taxon>Clostridia</taxon>
        <taxon>Eubacteriales</taxon>
        <taxon>Clostridiaceae</taxon>
        <taxon>Caloramator</taxon>
    </lineage>
</organism>
<evidence type="ECO:0000313" key="7">
    <source>
        <dbReference type="Proteomes" id="UP000242850"/>
    </source>
</evidence>
<dbReference type="Pfam" id="PF00356">
    <property type="entry name" value="LacI"/>
    <property type="match status" value="1"/>
</dbReference>
<dbReference type="SMART" id="SM00354">
    <property type="entry name" value="HTH_LACI"/>
    <property type="match status" value="1"/>
</dbReference>
<dbReference type="GO" id="GO:0000976">
    <property type="term" value="F:transcription cis-regulatory region binding"/>
    <property type="evidence" value="ECO:0007669"/>
    <property type="project" value="TreeGrafter"/>
</dbReference>
<sequence length="335" mass="37374">MTTIYDISRETGFSPTTVSKALNNYPDVSEKTKQIILKKAAEMGYIPNSHARILTTKKSWTIGILFDEKLNVGIKHPFFNAIIESFKKKVELKGYDLLFISKDIGGHPITYLDHCKIRGVDGVIIITSEPTNEQIQELINSNFPCVLIDNESDKVSSVHSDDAQGCYLAVEYLYSLGHRKIAHIYGSRDTFAGNARYNEFINALEKFKLPKIDKYLVEGGYFSFEGGYKAMKKLLELDDLPTAVFASGDLMAIGAINAIKEKGLRIPDDISVVGYDDLDVCRYITPKLTTIKQNTDLIGENAADILIDMIDKKSSRASIVVPVELIIRDSCKSII</sequence>
<dbReference type="RefSeq" id="WP_103896762.1">
    <property type="nucleotide sequence ID" value="NZ_FNUK01000042.1"/>
</dbReference>
<gene>
    <name evidence="6" type="ORF">SAMN05660865_01891</name>
</gene>
<dbReference type="Gene3D" id="1.10.260.40">
    <property type="entry name" value="lambda repressor-like DNA-binding domains"/>
    <property type="match status" value="1"/>
</dbReference>
<evidence type="ECO:0000313" key="6">
    <source>
        <dbReference type="EMBL" id="SEG16352.1"/>
    </source>
</evidence>
<dbReference type="PANTHER" id="PTHR30146">
    <property type="entry name" value="LACI-RELATED TRANSCRIPTIONAL REPRESSOR"/>
    <property type="match status" value="1"/>
</dbReference>
<dbReference type="CDD" id="cd06267">
    <property type="entry name" value="PBP1_LacI_sugar_binding-like"/>
    <property type="match status" value="1"/>
</dbReference>
<reference evidence="7" key="1">
    <citation type="submission" date="2016-10" db="EMBL/GenBank/DDBJ databases">
        <authorList>
            <person name="Varghese N."/>
            <person name="Submissions S."/>
        </authorList>
    </citation>
    <scope>NUCLEOTIDE SEQUENCE [LARGE SCALE GENOMIC DNA]</scope>
    <source>
        <strain evidence="7">DSM 5463</strain>
    </source>
</reference>
<dbReference type="OrthoDB" id="9789891at2"/>
<dbReference type="InterPro" id="IPR028082">
    <property type="entry name" value="Peripla_BP_I"/>
</dbReference>
<evidence type="ECO:0000256" key="4">
    <source>
        <dbReference type="ARBA" id="ARBA00023163"/>
    </source>
</evidence>
<keyword evidence="2" id="KW-0805">Transcription regulation</keyword>
<dbReference type="InterPro" id="IPR000843">
    <property type="entry name" value="HTH_LacI"/>
</dbReference>
<dbReference type="Gene3D" id="3.40.50.2300">
    <property type="match status" value="2"/>
</dbReference>
<dbReference type="Pfam" id="PF13377">
    <property type="entry name" value="Peripla_BP_3"/>
    <property type="match status" value="1"/>
</dbReference>
<feature type="domain" description="HTH lacI-type" evidence="5">
    <location>
        <begin position="2"/>
        <end position="56"/>
    </location>
</feature>
<dbReference type="PANTHER" id="PTHR30146:SF148">
    <property type="entry name" value="HTH-TYPE TRANSCRIPTIONAL REPRESSOR PURR-RELATED"/>
    <property type="match status" value="1"/>
</dbReference>
<dbReference type="PROSITE" id="PS50932">
    <property type="entry name" value="HTH_LACI_2"/>
    <property type="match status" value="1"/>
</dbReference>
<keyword evidence="4" id="KW-0804">Transcription</keyword>
<dbReference type="SUPFAM" id="SSF53822">
    <property type="entry name" value="Periplasmic binding protein-like I"/>
    <property type="match status" value="1"/>
</dbReference>
<dbReference type="Proteomes" id="UP000242850">
    <property type="component" value="Unassembled WGS sequence"/>
</dbReference>
<keyword evidence="1" id="KW-0678">Repressor</keyword>
<protein>
    <submittedName>
        <fullName evidence="6">Transcriptional regulator, LacI family</fullName>
    </submittedName>
</protein>
<name>A0A1H5XXK8_9CLOT</name>
<dbReference type="SUPFAM" id="SSF47413">
    <property type="entry name" value="lambda repressor-like DNA-binding domains"/>
    <property type="match status" value="1"/>
</dbReference>